<reference evidence="2" key="1">
    <citation type="submission" date="2024-06" db="EMBL/GenBank/DDBJ databases">
        <title>Sequencing and assembly of the genome of Dyadobacter sp. strain 676, a symbiont of Cyamopsis tetragonoloba.</title>
        <authorList>
            <person name="Guro P."/>
            <person name="Sazanova A."/>
            <person name="Kuznetsova I."/>
            <person name="Belimov A."/>
            <person name="Safronova V."/>
        </authorList>
    </citation>
    <scope>NUCLEOTIDE SEQUENCE</scope>
    <source>
        <strain evidence="2">676</strain>
    </source>
</reference>
<dbReference type="AlphaFoldDB" id="A0AAU8FSK7"/>
<feature type="domain" description="Secretion system C-terminal sorting" evidence="1">
    <location>
        <begin position="685"/>
        <end position="758"/>
    </location>
</feature>
<dbReference type="Pfam" id="PF18962">
    <property type="entry name" value="Por_Secre_tail"/>
    <property type="match status" value="1"/>
</dbReference>
<organism evidence="2">
    <name type="scientific">Dyadobacter sp. 676</name>
    <dbReference type="NCBI Taxonomy" id="3088362"/>
    <lineage>
        <taxon>Bacteria</taxon>
        <taxon>Pseudomonadati</taxon>
        <taxon>Bacteroidota</taxon>
        <taxon>Cytophagia</taxon>
        <taxon>Cytophagales</taxon>
        <taxon>Spirosomataceae</taxon>
        <taxon>Dyadobacter</taxon>
    </lineage>
</organism>
<protein>
    <submittedName>
        <fullName evidence="2">T9SS type A sorting domain-containing protein</fullName>
    </submittedName>
</protein>
<name>A0AAU8FSK7_9BACT</name>
<evidence type="ECO:0000259" key="1">
    <source>
        <dbReference type="Pfam" id="PF18962"/>
    </source>
</evidence>
<dbReference type="RefSeq" id="WP_353722421.1">
    <property type="nucleotide sequence ID" value="NZ_CP159289.1"/>
</dbReference>
<accession>A0AAU8FSK7</accession>
<dbReference type="InterPro" id="IPR026444">
    <property type="entry name" value="Secre_tail"/>
</dbReference>
<dbReference type="NCBIfam" id="TIGR04183">
    <property type="entry name" value="Por_Secre_tail"/>
    <property type="match status" value="1"/>
</dbReference>
<gene>
    <name evidence="2" type="ORF">ABV298_12460</name>
</gene>
<sequence length="760" mass="81510">MVSQTSYNNKNGTDTEVIEGQGMVINNVPNVFQGPLTDLIQIPRIDNPSNPILGVHFAQDGLTQLADAWYDRLNDDFFNRSNPYPGMTPLSVVASCAGNGNVTLTVENQGLHDFNWSSGGNSNNVQVGNGIYRVTARDDRNNLIWSPEIRVSQQIQPDQPTIRIDGSNPVCLGNTATLVSSSGENATWNTGATGDRLPVTAGGDYFVKVKNIYGCEATSEKVTMKVVTSPLPATPKITASGALTFCQGGEVTLTSDSKVKSVWSNGVTNASITAVSSGDFRVRALDDEGCYSPESEAVTVKVNPLPAKPQISLSGETIFCEGGNVTMTSSYDSGNIWSTSATTKTISVTTTGTFSLTQRDANGCESKSDEVAVKVNPLPATPTITALRPTTFCDRDYTRLRSSEAYSYQWSNGSTEREIEIRTSGNFTISAKDANGCVSPVSPVVQVVSNPLPPTPVITADGPTTFCADLSVNLTSTNAAGFLWSNGASTQTLKVTVAGTYSVQTINEFQCYSDPSNQISTQTLALPPSPTVTARAATTFCDGDTIYLKASNGNEFFWNNGLEGDSIGVFKTGNYAARIMDDQGCYSPYSAAVSIDVKPSPTAPIIRKVGVYTLLAENNLNSGDHVWKYNDVELTENSAILKAVRAGNYVVNNTIVYSPTLTCASEFSEPFTFYPDTENPGFVAYPNPNTTERVAVETLADVVNADVQIIDSRGVVHRTFRVAKFDSRQYFNLTGLSSGIYIIRITSASLNASQKLVIVR</sequence>
<proteinExistence type="predicted"/>
<dbReference type="EMBL" id="CP159289">
    <property type="protein sequence ID" value="XCH27160.1"/>
    <property type="molecule type" value="Genomic_DNA"/>
</dbReference>
<evidence type="ECO:0000313" key="2">
    <source>
        <dbReference type="EMBL" id="XCH27160.1"/>
    </source>
</evidence>